<dbReference type="PANTHER" id="PTHR45833:SF1">
    <property type="entry name" value="METHIONINE SYNTHASE"/>
    <property type="match status" value="1"/>
</dbReference>
<accession>X0SPD7</accession>
<dbReference type="SMART" id="SM01018">
    <property type="entry name" value="B12-binding_2"/>
    <property type="match status" value="1"/>
</dbReference>
<dbReference type="InterPro" id="IPR036594">
    <property type="entry name" value="Meth_synthase_dom"/>
</dbReference>
<evidence type="ECO:0000259" key="3">
    <source>
        <dbReference type="PROSITE" id="PS51332"/>
    </source>
</evidence>
<name>X0SPD7_9ZZZZ</name>
<keyword evidence="2" id="KW-0170">Cobalt</keyword>
<dbReference type="Gene3D" id="3.40.50.280">
    <property type="entry name" value="Cobalamin-binding domain"/>
    <property type="match status" value="1"/>
</dbReference>
<dbReference type="AlphaFoldDB" id="X0SPD7"/>
<dbReference type="InterPro" id="IPR006158">
    <property type="entry name" value="Cobalamin-bd"/>
</dbReference>
<dbReference type="PANTHER" id="PTHR45833">
    <property type="entry name" value="METHIONINE SYNTHASE"/>
    <property type="match status" value="1"/>
</dbReference>
<dbReference type="GO" id="GO:0046653">
    <property type="term" value="P:tetrahydrofolate metabolic process"/>
    <property type="evidence" value="ECO:0007669"/>
    <property type="project" value="TreeGrafter"/>
</dbReference>
<sequence length="216" mass="23667">MSIDESIITLKDAIVGLDEDLAEKITEEIIATDFDINEIIEKGITEAARIIGEKFESMEYFLGELLIAEEIITKSLNRFISVLPAGDRVEKKGTVIIATVYGDIHDIGKNLLSQMLKIHGFEVHDLGNNVPSIQVVNKAMETGADIIALSSLMSTTMPSQKEVIEMLTEFGNREKIKIIIGGGSTSPEWNEIIEADGWGETVWDGIAMAKAIMGVE</sequence>
<evidence type="ECO:0000259" key="4">
    <source>
        <dbReference type="PROSITE" id="PS51337"/>
    </source>
</evidence>
<keyword evidence="1" id="KW-0479">Metal-binding</keyword>
<protein>
    <recommendedName>
        <fullName evidence="6">B12-binding domain-containing protein</fullName>
    </recommendedName>
</protein>
<evidence type="ECO:0008006" key="6">
    <source>
        <dbReference type="Google" id="ProtNLM"/>
    </source>
</evidence>
<evidence type="ECO:0000313" key="5">
    <source>
        <dbReference type="EMBL" id="GAF77747.1"/>
    </source>
</evidence>
<gene>
    <name evidence="5" type="ORF">S01H1_05994</name>
</gene>
<evidence type="ECO:0000256" key="1">
    <source>
        <dbReference type="ARBA" id="ARBA00022723"/>
    </source>
</evidence>
<dbReference type="Pfam" id="PF02310">
    <property type="entry name" value="B12-binding"/>
    <property type="match status" value="1"/>
</dbReference>
<dbReference type="GO" id="GO:0050667">
    <property type="term" value="P:homocysteine metabolic process"/>
    <property type="evidence" value="ECO:0007669"/>
    <property type="project" value="TreeGrafter"/>
</dbReference>
<dbReference type="PROSITE" id="PS51337">
    <property type="entry name" value="B12_BINDING_NTER"/>
    <property type="match status" value="1"/>
</dbReference>
<evidence type="ECO:0000256" key="2">
    <source>
        <dbReference type="ARBA" id="ARBA00023285"/>
    </source>
</evidence>
<organism evidence="5">
    <name type="scientific">marine sediment metagenome</name>
    <dbReference type="NCBI Taxonomy" id="412755"/>
    <lineage>
        <taxon>unclassified sequences</taxon>
        <taxon>metagenomes</taxon>
        <taxon>ecological metagenomes</taxon>
    </lineage>
</organism>
<dbReference type="SUPFAM" id="SSF52242">
    <property type="entry name" value="Cobalamin (vitamin B12)-binding domain"/>
    <property type="match status" value="1"/>
</dbReference>
<dbReference type="GO" id="GO:0031419">
    <property type="term" value="F:cobalamin binding"/>
    <property type="evidence" value="ECO:0007669"/>
    <property type="project" value="InterPro"/>
</dbReference>
<dbReference type="InterPro" id="IPR003759">
    <property type="entry name" value="Cbl-bd_cap"/>
</dbReference>
<reference evidence="5" key="1">
    <citation type="journal article" date="2014" name="Front. Microbiol.">
        <title>High frequency of phylogenetically diverse reductive dehalogenase-homologous genes in deep subseafloor sedimentary metagenomes.</title>
        <authorList>
            <person name="Kawai M."/>
            <person name="Futagami T."/>
            <person name="Toyoda A."/>
            <person name="Takaki Y."/>
            <person name="Nishi S."/>
            <person name="Hori S."/>
            <person name="Arai W."/>
            <person name="Tsubouchi T."/>
            <person name="Morono Y."/>
            <person name="Uchiyama I."/>
            <person name="Ito T."/>
            <person name="Fujiyama A."/>
            <person name="Inagaki F."/>
            <person name="Takami H."/>
        </authorList>
    </citation>
    <scope>NUCLEOTIDE SEQUENCE</scope>
    <source>
        <strain evidence="5">Expedition CK06-06</strain>
    </source>
</reference>
<dbReference type="PROSITE" id="PS51332">
    <property type="entry name" value="B12_BINDING"/>
    <property type="match status" value="1"/>
</dbReference>
<dbReference type="GO" id="GO:0005829">
    <property type="term" value="C:cytosol"/>
    <property type="evidence" value="ECO:0007669"/>
    <property type="project" value="TreeGrafter"/>
</dbReference>
<dbReference type="InterPro" id="IPR050554">
    <property type="entry name" value="Met_Synthase/Corrinoid"/>
</dbReference>
<dbReference type="SUPFAM" id="SSF47644">
    <property type="entry name" value="Methionine synthase domain"/>
    <property type="match status" value="1"/>
</dbReference>
<comment type="caution">
    <text evidence="5">The sequence shown here is derived from an EMBL/GenBank/DDBJ whole genome shotgun (WGS) entry which is preliminary data.</text>
</comment>
<dbReference type="InterPro" id="IPR036724">
    <property type="entry name" value="Cobalamin-bd_sf"/>
</dbReference>
<dbReference type="Gene3D" id="1.10.1240.10">
    <property type="entry name" value="Methionine synthase domain"/>
    <property type="match status" value="1"/>
</dbReference>
<dbReference type="GO" id="GO:0046872">
    <property type="term" value="F:metal ion binding"/>
    <property type="evidence" value="ECO:0007669"/>
    <property type="project" value="UniProtKB-KW"/>
</dbReference>
<feature type="domain" description="B12-binding" evidence="3">
    <location>
        <begin position="92"/>
        <end position="216"/>
    </location>
</feature>
<dbReference type="Pfam" id="PF02607">
    <property type="entry name" value="B12-binding_2"/>
    <property type="match status" value="1"/>
</dbReference>
<feature type="domain" description="B12-binding N-terminal" evidence="4">
    <location>
        <begin position="1"/>
        <end position="91"/>
    </location>
</feature>
<proteinExistence type="predicted"/>
<dbReference type="EMBL" id="BARS01003112">
    <property type="protein sequence ID" value="GAF77747.1"/>
    <property type="molecule type" value="Genomic_DNA"/>
</dbReference>
<dbReference type="GO" id="GO:0008705">
    <property type="term" value="F:methionine synthase activity"/>
    <property type="evidence" value="ECO:0007669"/>
    <property type="project" value="TreeGrafter"/>
</dbReference>